<dbReference type="PROSITE" id="PS51257">
    <property type="entry name" value="PROKAR_LIPOPROTEIN"/>
    <property type="match status" value="1"/>
</dbReference>
<keyword evidence="1" id="KW-0378">Hydrolase</keyword>
<evidence type="ECO:0000313" key="6">
    <source>
        <dbReference type="EMBL" id="PZP29423.1"/>
    </source>
</evidence>
<feature type="region of interest" description="Disordered" evidence="3">
    <location>
        <begin position="329"/>
        <end position="348"/>
    </location>
</feature>
<dbReference type="SUPFAM" id="SSF51445">
    <property type="entry name" value="(Trans)glycosidases"/>
    <property type="match status" value="1"/>
</dbReference>
<dbReference type="InterPro" id="IPR017853">
    <property type="entry name" value="GH"/>
</dbReference>
<dbReference type="Pfam" id="PF00128">
    <property type="entry name" value="Alpha-amylase"/>
    <property type="match status" value="1"/>
</dbReference>
<dbReference type="GO" id="GO:0005975">
    <property type="term" value="P:carbohydrate metabolic process"/>
    <property type="evidence" value="ECO:0007669"/>
    <property type="project" value="InterPro"/>
</dbReference>
<feature type="domain" description="Glycosyl hydrolase family 13 catalytic" evidence="5">
    <location>
        <begin position="297"/>
        <end position="709"/>
    </location>
</feature>
<evidence type="ECO:0000256" key="3">
    <source>
        <dbReference type="SAM" id="MobiDB-lite"/>
    </source>
</evidence>
<organism evidence="6 7">
    <name type="scientific">Roseateles depolymerans</name>
    <dbReference type="NCBI Taxonomy" id="76731"/>
    <lineage>
        <taxon>Bacteria</taxon>
        <taxon>Pseudomonadati</taxon>
        <taxon>Pseudomonadota</taxon>
        <taxon>Betaproteobacteria</taxon>
        <taxon>Burkholderiales</taxon>
        <taxon>Sphaerotilaceae</taxon>
        <taxon>Roseateles</taxon>
    </lineage>
</organism>
<protein>
    <recommendedName>
        <fullName evidence="5">Glycosyl hydrolase family 13 catalytic domain-containing protein</fullName>
    </recommendedName>
</protein>
<dbReference type="InterPro" id="IPR006047">
    <property type="entry name" value="GH13_cat_dom"/>
</dbReference>
<comment type="caution">
    <text evidence="6">The sequence shown here is derived from an EMBL/GenBank/DDBJ whole genome shotgun (WGS) entry which is preliminary data.</text>
</comment>
<keyword evidence="2" id="KW-0326">Glycosidase</keyword>
<reference evidence="6 7" key="1">
    <citation type="submission" date="2017-08" db="EMBL/GenBank/DDBJ databases">
        <title>Infants hospitalized years apart are colonized by the same room-sourced microbial strains.</title>
        <authorList>
            <person name="Brooks B."/>
            <person name="Olm M.R."/>
            <person name="Firek B.A."/>
            <person name="Baker R."/>
            <person name="Thomas B.C."/>
            <person name="Morowitz M.J."/>
            <person name="Banfield J.F."/>
        </authorList>
    </citation>
    <scope>NUCLEOTIDE SEQUENCE [LARGE SCALE GENOMIC DNA]</scope>
    <source>
        <strain evidence="6">S2_012_000_R2_81</strain>
    </source>
</reference>
<dbReference type="Gene3D" id="3.90.400.10">
    <property type="entry name" value="Oligo-1,6-glucosidase, Domain 2"/>
    <property type="match status" value="1"/>
</dbReference>
<feature type="compositionally biased region" description="Basic and acidic residues" evidence="3">
    <location>
        <begin position="329"/>
        <end position="339"/>
    </location>
</feature>
<accession>A0A2W5DG39</accession>
<dbReference type="SMART" id="SM00642">
    <property type="entry name" value="Aamy"/>
    <property type="match status" value="1"/>
</dbReference>
<feature type="chain" id="PRO_5016162504" description="Glycosyl hydrolase family 13 catalytic domain-containing protein" evidence="4">
    <location>
        <begin position="23"/>
        <end position="797"/>
    </location>
</feature>
<name>A0A2W5DG39_9BURK</name>
<dbReference type="PANTHER" id="PTHR10357:SF210">
    <property type="entry name" value="MALTODEXTRIN GLUCOSIDASE"/>
    <property type="match status" value="1"/>
</dbReference>
<sequence length="797" mass="88958">MNHLMTRALAALLSLAPLLAGAACTAPPLGDTTLYLRGGLNNWSADDDYAFQFRCDAYFLNLSADRPQEFKIADEAWTPATTWGANAQGRPAQGAAAVGNLRGDFHGEHTLKLSFDAQGRPSLVIGPRSFKPAPSAAARDPITQAVRYDSRAARHKQPFGAVTAGSTVDFALQGPANLSDATLVIARRTLTGNQEQLDYTELARVPLKRERGQWRASWRFEQPAVYGYLFEFRHGGQTWVLQNNRDPVYWTREKGSMGAGLVEPRPAAASRLRWYRQTVYAADFQVPAWARDTVYYYVFPERFRNGDPSNDPRPGGGRPQDRYQNHDVEHHARWNERPYRPAASGEKGDGSDAIYNNDFFGGDLAGLIEKLDYIRSLGANAIYMTPVFRAASNHKYDTADYKTIDPAFGSNADFERLCAEAAQRGIRVIPDTSLNHVGSDSPYFNRFNNYPTGGALDGGRPNPASPYASWFKFKPGETEPDKQYQGWVGVADLPELDKNSPAFRAFAYGDPDSVTRLWLQRGAAGWRMDVAPWVPDDFWREWRRVVKATRPDALTIAETWFDASKFFLGDEFDSTMNYIFRNAVLDYAKGLSARKAYASLELIREAYPPQAFFALMNLLSTHDQPRALHHFGADDRSSAQDLALAKQRLRLALLFQMSYPGSPTIYYGDEVGLGGGEDPDNRRPYPWADQGGQPDEALLADFKRLIALRQQLPVLRHGQLLAPLLVDEHVIVLARQDGDTWAVIALNNSTQARRVQLTLPFSAPRLHDALGGEPLSPRQRRLTLDVPPLFGRVLVTP</sequence>
<proteinExistence type="predicted"/>
<dbReference type="GO" id="GO:0016798">
    <property type="term" value="F:hydrolase activity, acting on glycosyl bonds"/>
    <property type="evidence" value="ECO:0007669"/>
    <property type="project" value="UniProtKB-KW"/>
</dbReference>
<dbReference type="InterPro" id="IPR045857">
    <property type="entry name" value="O16G_dom_2"/>
</dbReference>
<dbReference type="EMBL" id="QFOD01000018">
    <property type="protein sequence ID" value="PZP29423.1"/>
    <property type="molecule type" value="Genomic_DNA"/>
</dbReference>
<evidence type="ECO:0000256" key="1">
    <source>
        <dbReference type="ARBA" id="ARBA00022801"/>
    </source>
</evidence>
<dbReference type="PANTHER" id="PTHR10357">
    <property type="entry name" value="ALPHA-AMYLASE FAMILY MEMBER"/>
    <property type="match status" value="1"/>
</dbReference>
<dbReference type="Gene3D" id="2.60.40.1180">
    <property type="entry name" value="Golgi alpha-mannosidase II"/>
    <property type="match status" value="1"/>
</dbReference>
<dbReference type="CDD" id="cd11338">
    <property type="entry name" value="AmyAc_CMD"/>
    <property type="match status" value="1"/>
</dbReference>
<evidence type="ECO:0000256" key="2">
    <source>
        <dbReference type="ARBA" id="ARBA00023295"/>
    </source>
</evidence>
<dbReference type="SUPFAM" id="SSF51011">
    <property type="entry name" value="Glycosyl hydrolase domain"/>
    <property type="match status" value="1"/>
</dbReference>
<feature type="signal peptide" evidence="4">
    <location>
        <begin position="1"/>
        <end position="22"/>
    </location>
</feature>
<gene>
    <name evidence="6" type="ORF">DI603_17305</name>
</gene>
<dbReference type="AlphaFoldDB" id="A0A2W5DG39"/>
<dbReference type="Gene3D" id="3.20.20.80">
    <property type="entry name" value="Glycosidases"/>
    <property type="match status" value="1"/>
</dbReference>
<keyword evidence="4" id="KW-0732">Signal</keyword>
<dbReference type="Proteomes" id="UP000249633">
    <property type="component" value="Unassembled WGS sequence"/>
</dbReference>
<evidence type="ECO:0000256" key="4">
    <source>
        <dbReference type="SAM" id="SignalP"/>
    </source>
</evidence>
<evidence type="ECO:0000313" key="7">
    <source>
        <dbReference type="Proteomes" id="UP000249633"/>
    </source>
</evidence>
<evidence type="ECO:0000259" key="5">
    <source>
        <dbReference type="SMART" id="SM00642"/>
    </source>
</evidence>
<dbReference type="InterPro" id="IPR013780">
    <property type="entry name" value="Glyco_hydro_b"/>
</dbReference>